<organism evidence="8 9">
    <name type="scientific">Planoprotostelium fungivorum</name>
    <dbReference type="NCBI Taxonomy" id="1890364"/>
    <lineage>
        <taxon>Eukaryota</taxon>
        <taxon>Amoebozoa</taxon>
        <taxon>Evosea</taxon>
        <taxon>Variosea</taxon>
        <taxon>Cavosteliida</taxon>
        <taxon>Cavosteliaceae</taxon>
        <taxon>Planoprotostelium</taxon>
    </lineage>
</organism>
<comment type="caution">
    <text evidence="8">The sequence shown here is derived from an EMBL/GenBank/DDBJ whole genome shotgun (WGS) entry which is preliminary data.</text>
</comment>
<feature type="binding site" evidence="3">
    <location>
        <position position="1305"/>
    </location>
    <ligand>
        <name>ATP</name>
        <dbReference type="ChEBI" id="CHEBI:30616"/>
    </ligand>
</feature>
<dbReference type="InParanoid" id="A0A2P6MYA3"/>
<dbReference type="PROSITE" id="PS00107">
    <property type="entry name" value="PROTEIN_KINASE_ATP"/>
    <property type="match status" value="1"/>
</dbReference>
<dbReference type="SMART" id="SM00710">
    <property type="entry name" value="PbH1"/>
    <property type="match status" value="16"/>
</dbReference>
<dbReference type="Pfam" id="PF07714">
    <property type="entry name" value="PK_Tyr_Ser-Thr"/>
    <property type="match status" value="1"/>
</dbReference>
<dbReference type="PRINTS" id="PR00109">
    <property type="entry name" value="TYRKINASE"/>
</dbReference>
<dbReference type="InterPro" id="IPR050122">
    <property type="entry name" value="RTK"/>
</dbReference>
<dbReference type="PANTHER" id="PTHR24416">
    <property type="entry name" value="TYROSINE-PROTEIN KINASE RECEPTOR"/>
    <property type="match status" value="1"/>
</dbReference>
<evidence type="ECO:0000256" key="3">
    <source>
        <dbReference type="PROSITE-ProRule" id="PRU10141"/>
    </source>
</evidence>
<feature type="transmembrane region" description="Helical" evidence="5">
    <location>
        <begin position="1221"/>
        <end position="1247"/>
    </location>
</feature>
<reference evidence="8 9" key="1">
    <citation type="journal article" date="2018" name="Genome Biol. Evol.">
        <title>Multiple Roots of Fruiting Body Formation in Amoebozoa.</title>
        <authorList>
            <person name="Hillmann F."/>
            <person name="Forbes G."/>
            <person name="Novohradska S."/>
            <person name="Ferling I."/>
            <person name="Riege K."/>
            <person name="Groth M."/>
            <person name="Westermann M."/>
            <person name="Marz M."/>
            <person name="Spaller T."/>
            <person name="Winckler T."/>
            <person name="Schaap P."/>
            <person name="Glockner G."/>
        </authorList>
    </citation>
    <scope>NUCLEOTIDE SEQUENCE [LARGE SCALE GENOMIC DNA]</scope>
    <source>
        <strain evidence="8 9">Jena</strain>
    </source>
</reference>
<evidence type="ECO:0000256" key="6">
    <source>
        <dbReference type="SAM" id="SignalP"/>
    </source>
</evidence>
<keyword evidence="5" id="KW-1133">Transmembrane helix</keyword>
<comment type="catalytic activity">
    <reaction evidence="2">
        <text>L-tyrosyl-[protein] + ATP = O-phospho-L-tyrosyl-[protein] + ADP + H(+)</text>
        <dbReference type="Rhea" id="RHEA:10596"/>
        <dbReference type="Rhea" id="RHEA-COMP:10136"/>
        <dbReference type="Rhea" id="RHEA-COMP:20101"/>
        <dbReference type="ChEBI" id="CHEBI:15378"/>
        <dbReference type="ChEBI" id="CHEBI:30616"/>
        <dbReference type="ChEBI" id="CHEBI:46858"/>
        <dbReference type="ChEBI" id="CHEBI:61978"/>
        <dbReference type="ChEBI" id="CHEBI:456216"/>
        <dbReference type="EC" id="2.7.10.1"/>
    </reaction>
</comment>
<name>A0A2P6MYA3_9EUKA</name>
<dbReference type="SMART" id="SM00219">
    <property type="entry name" value="TyrKc"/>
    <property type="match status" value="1"/>
</dbReference>
<dbReference type="Pfam" id="PF13229">
    <property type="entry name" value="Beta_helix"/>
    <property type="match status" value="1"/>
</dbReference>
<feature type="region of interest" description="Disordered" evidence="4">
    <location>
        <begin position="1546"/>
        <end position="1596"/>
    </location>
</feature>
<feature type="signal peptide" evidence="6">
    <location>
        <begin position="1"/>
        <end position="17"/>
    </location>
</feature>
<keyword evidence="5" id="KW-0812">Transmembrane</keyword>
<feature type="chain" id="PRO_5015200367" evidence="6">
    <location>
        <begin position="18"/>
        <end position="1604"/>
    </location>
</feature>
<keyword evidence="5" id="KW-0472">Membrane</keyword>
<dbReference type="Gene3D" id="2.160.20.10">
    <property type="entry name" value="Single-stranded right-handed beta-helix, Pectin lyase-like"/>
    <property type="match status" value="1"/>
</dbReference>
<evidence type="ECO:0000313" key="8">
    <source>
        <dbReference type="EMBL" id="PRP76685.1"/>
    </source>
</evidence>
<dbReference type="InterPro" id="IPR017441">
    <property type="entry name" value="Protein_kinase_ATP_BS"/>
</dbReference>
<evidence type="ECO:0000256" key="4">
    <source>
        <dbReference type="SAM" id="MobiDB-lite"/>
    </source>
</evidence>
<dbReference type="GO" id="GO:0004714">
    <property type="term" value="F:transmembrane receptor protein tyrosine kinase activity"/>
    <property type="evidence" value="ECO:0007669"/>
    <property type="project" value="UniProtKB-EC"/>
</dbReference>
<dbReference type="GO" id="GO:0007169">
    <property type="term" value="P:cell surface receptor protein tyrosine kinase signaling pathway"/>
    <property type="evidence" value="ECO:0007669"/>
    <property type="project" value="TreeGrafter"/>
</dbReference>
<dbReference type="PANTHER" id="PTHR24416:SF611">
    <property type="entry name" value="TYROSINE-PROTEIN KINASE TRANSMEMBRANE RECEPTOR ROR"/>
    <property type="match status" value="1"/>
</dbReference>
<dbReference type="InterPro" id="IPR001245">
    <property type="entry name" value="Ser-Thr/Tyr_kinase_cat_dom"/>
</dbReference>
<feature type="region of interest" description="Disordered" evidence="4">
    <location>
        <begin position="1190"/>
        <end position="1215"/>
    </location>
</feature>
<dbReference type="OrthoDB" id="339325at2759"/>
<dbReference type="InterPro" id="IPR020635">
    <property type="entry name" value="Tyr_kinase_cat_dom"/>
</dbReference>
<feature type="compositionally biased region" description="Low complexity" evidence="4">
    <location>
        <begin position="1190"/>
        <end position="1206"/>
    </location>
</feature>
<evidence type="ECO:0000256" key="5">
    <source>
        <dbReference type="SAM" id="Phobius"/>
    </source>
</evidence>
<dbReference type="PROSITE" id="PS00109">
    <property type="entry name" value="PROTEIN_KINASE_TYR"/>
    <property type="match status" value="1"/>
</dbReference>
<keyword evidence="8" id="KW-0418">Kinase</keyword>
<dbReference type="InterPro" id="IPR008266">
    <property type="entry name" value="Tyr_kinase_AS"/>
</dbReference>
<evidence type="ECO:0000259" key="7">
    <source>
        <dbReference type="PROSITE" id="PS50011"/>
    </source>
</evidence>
<dbReference type="GO" id="GO:0005886">
    <property type="term" value="C:plasma membrane"/>
    <property type="evidence" value="ECO:0007669"/>
    <property type="project" value="TreeGrafter"/>
</dbReference>
<dbReference type="InterPro" id="IPR000719">
    <property type="entry name" value="Prot_kinase_dom"/>
</dbReference>
<accession>A0A2P6MYA3</accession>
<keyword evidence="3" id="KW-0547">Nucleotide-binding</keyword>
<comment type="subcellular location">
    <subcellularLocation>
        <location evidence="1">Membrane</location>
        <topology evidence="1">Single-pass membrane protein</topology>
    </subcellularLocation>
</comment>
<evidence type="ECO:0000313" key="9">
    <source>
        <dbReference type="Proteomes" id="UP000241769"/>
    </source>
</evidence>
<dbReference type="InterPro" id="IPR006626">
    <property type="entry name" value="PbH1"/>
</dbReference>
<dbReference type="InterPro" id="IPR011050">
    <property type="entry name" value="Pectin_lyase_fold/virulence"/>
</dbReference>
<dbReference type="GO" id="GO:0043235">
    <property type="term" value="C:receptor complex"/>
    <property type="evidence" value="ECO:0007669"/>
    <property type="project" value="TreeGrafter"/>
</dbReference>
<keyword evidence="9" id="KW-1185">Reference proteome</keyword>
<keyword evidence="3" id="KW-0067">ATP-binding</keyword>
<protein>
    <submittedName>
        <fullName evidence="8">Protein kinase domain containing protein</fullName>
    </submittedName>
</protein>
<dbReference type="Gene3D" id="1.10.510.10">
    <property type="entry name" value="Transferase(Phosphotransferase) domain 1"/>
    <property type="match status" value="1"/>
</dbReference>
<feature type="domain" description="Protein kinase" evidence="7">
    <location>
        <begin position="1278"/>
        <end position="1530"/>
    </location>
</feature>
<dbReference type="EMBL" id="MDYQ01000307">
    <property type="protein sequence ID" value="PRP76685.1"/>
    <property type="molecule type" value="Genomic_DNA"/>
</dbReference>
<dbReference type="PROSITE" id="PS50011">
    <property type="entry name" value="PROTEIN_KINASE_DOM"/>
    <property type="match status" value="1"/>
</dbReference>
<dbReference type="GO" id="GO:0005524">
    <property type="term" value="F:ATP binding"/>
    <property type="evidence" value="ECO:0007669"/>
    <property type="project" value="UniProtKB-UniRule"/>
</dbReference>
<dbReference type="SUPFAM" id="SSF51126">
    <property type="entry name" value="Pectin lyase-like"/>
    <property type="match status" value="4"/>
</dbReference>
<dbReference type="CDD" id="cd00192">
    <property type="entry name" value="PTKc"/>
    <property type="match status" value="1"/>
</dbReference>
<dbReference type="InterPro" id="IPR012334">
    <property type="entry name" value="Pectin_lyas_fold"/>
</dbReference>
<keyword evidence="6" id="KW-0732">Signal</keyword>
<dbReference type="SUPFAM" id="SSF56112">
    <property type="entry name" value="Protein kinase-like (PK-like)"/>
    <property type="match status" value="1"/>
</dbReference>
<feature type="compositionally biased region" description="Polar residues" evidence="4">
    <location>
        <begin position="1563"/>
        <end position="1596"/>
    </location>
</feature>
<gene>
    <name evidence="8" type="ORF">PROFUN_14954</name>
</gene>
<sequence length="1604" mass="170391">MLNRCLLLTFLVAVSLADVYNITIYSDIPTGVSRSASSNTNVDAAWNTAVKNSDPNIVFQVIGPISAPSLQSYIFNARYGLQSVILTADTRTAVNNVAISISGAQNISISNLDFTVPNVINGGLFQLNCTNLTVSDCSFRNISAFSEINLTQKYKLTCVDCLNTTALQSTLTNLVVSGSNLIHFVWFGSVGAINATNIVSTDNIVRISVLYTFNGGTTYSITGSTFNNNTFTFSSNQGIINRKSYLYLTIDSSNFTNNICARCVSASVTYTMNITNCNFYNNFGFNDIVSTQSFSIAPVTMSNCTFVNNTAPNLAVLMNPAVNLDLRNTSFQYNKVQMYWNVQSTIVYMQNVSLEGGSNAPFFYATSGGSSITVRNSTFRRMDNSFIYATNYPTIEISDSLFYDLSYNNSQITAYGGNSLTLRNVRVRNSTSYNPFLFTQAAIVNVYSSSFSDILNTAEYNPTVTSPVSSLSTAASVITCDSATTLVTVVDSTFRNVNANAGAVLVSDSAQTVTFRNNLFADSTGVMISLWKSSGAVNRPDLTITDSVFRNIHSFAYSHIYVWSTSTLNSVTARNLVFDGSNADRNALGLYGTIAQITVSNITHTNSGGATFYSSLNSNVQMDSLNIQNITSGSSSYGLITVSAPTGSTISITNVNAVNTGAITCGLQIKKVSTQPAIAVTVSNVNFQHFQSSTSSGIVCTDAEISVFNISSVVLGPSNTNGIFISNTVINNVYLTNAVLQGNSATQGTGILVGLLSSVTNLIVDNVTISGNSASLRGGAITVIGYLQTLSLSNSVLSNNQGVTGATITYSTTCSSCSVSLVNTQVLSHTGSQGALYFEGSIGNINVANSYVSNNNVGGGVIYLSGSFGIVTLSNTTFTGNSGVVTVSKIASGTGINVYNCTFSNNQASNGGVLSVQGSMTQLVVYSSAFLGNTATGAGGSIWVFGTATPTVSVYDSIFNGNKATDGAAVYVSTQTTIQIFRTTVTYNTASSTGGGISSRSPSSVYLEDVDMFHNAASKGAGVYINTPSLNVTGSRFNYNSATAEGGALHLDITPTASSRRAVTNANIDRSSFAGNQAPKGGVMMMYQNADVSSSTFTNNTAQQGALFGVSGSTLLLSNSNATDNSATSGAMAYVFTSGQISGTNNNVAQNDVSTATNGNVVLNGQFTQSNLTCPNGTYYIASASGGGSCSSDPPTSSSPTPTGDAINAPNTNQPSSSNSAAIIGGVVGGVVFLLLVGVVVATLIIVKRSKRHGPDSFPMDLRVSLDDKAVILKWDEMKNFVKVGQGAFGVVYSVQWRGINAAVKQVINQSTLTQQSLDEFLGEIKLMQNLRPHPNVVLFLGITVTPDPLGMVTEFCHGGSLLSYLNKNADLDHDTKFKFIKGIALGMVHLSAEKIVHRDLAARNVLLTEHLEPKISDFGLSRLTETEDNAGQTQSMVGPIKWMAPEAINMRKYSTKSDAFAFGVTVWEICTQKEPWEGVTPVNAAVDVLAGARLAIPDEVPAQFTDLMINCWEQEPENRPDFLEICEFLKVRSAEPKPEPVMQFEYGQPSDSDATTMYVPFNGSQRNNATRGSSAPQSRQQKPNHQRTTGVLNNSRHLRVTLL</sequence>
<dbReference type="Proteomes" id="UP000241769">
    <property type="component" value="Unassembled WGS sequence"/>
</dbReference>
<keyword evidence="8" id="KW-0808">Transferase</keyword>
<dbReference type="STRING" id="1890364.A0A2P6MYA3"/>
<evidence type="ECO:0000256" key="1">
    <source>
        <dbReference type="ARBA" id="ARBA00004167"/>
    </source>
</evidence>
<dbReference type="InterPro" id="IPR039448">
    <property type="entry name" value="Beta_helix"/>
</dbReference>
<evidence type="ECO:0000256" key="2">
    <source>
        <dbReference type="ARBA" id="ARBA00051243"/>
    </source>
</evidence>
<proteinExistence type="predicted"/>
<dbReference type="InterPro" id="IPR011009">
    <property type="entry name" value="Kinase-like_dom_sf"/>
</dbReference>